<dbReference type="InterPro" id="IPR035914">
    <property type="entry name" value="Sperma_CUB_dom_sf"/>
</dbReference>
<gene>
    <name evidence="7" type="primary">pdgfc</name>
</gene>
<dbReference type="SUPFAM" id="SSF49854">
    <property type="entry name" value="Spermadhesin, CUB domain"/>
    <property type="match status" value="1"/>
</dbReference>
<dbReference type="AlphaFoldDB" id="A0A2D0RJ07"/>
<organism evidence="6 7">
    <name type="scientific">Ictalurus punctatus</name>
    <name type="common">Channel catfish</name>
    <name type="synonym">Silurus punctatus</name>
    <dbReference type="NCBI Taxonomy" id="7998"/>
    <lineage>
        <taxon>Eukaryota</taxon>
        <taxon>Metazoa</taxon>
        <taxon>Chordata</taxon>
        <taxon>Craniata</taxon>
        <taxon>Vertebrata</taxon>
        <taxon>Euteleostomi</taxon>
        <taxon>Actinopterygii</taxon>
        <taxon>Neopterygii</taxon>
        <taxon>Teleostei</taxon>
        <taxon>Ostariophysi</taxon>
        <taxon>Siluriformes</taxon>
        <taxon>Ictaluridae</taxon>
        <taxon>Ictalurus</taxon>
    </lineage>
</organism>
<dbReference type="PROSITE" id="PS01180">
    <property type="entry name" value="CUB"/>
    <property type="match status" value="1"/>
</dbReference>
<dbReference type="Gene3D" id="2.60.120.290">
    <property type="entry name" value="Spermadhesin, CUB domain"/>
    <property type="match status" value="1"/>
</dbReference>
<dbReference type="CTD" id="56034"/>
<evidence type="ECO:0000313" key="7">
    <source>
        <dbReference type="RefSeq" id="XP_017330503.2"/>
    </source>
</evidence>
<evidence type="ECO:0000259" key="5">
    <source>
        <dbReference type="PROSITE" id="PS01180"/>
    </source>
</evidence>
<evidence type="ECO:0000256" key="2">
    <source>
        <dbReference type="ARBA" id="ARBA00023157"/>
    </source>
</evidence>
<reference evidence="6" key="1">
    <citation type="journal article" date="2016" name="Nat. Commun.">
        <title>The channel catfish genome sequence provides insights into the evolution of scale formation in teleosts.</title>
        <authorList>
            <person name="Liu Z."/>
            <person name="Liu S."/>
            <person name="Yao J."/>
            <person name="Bao L."/>
            <person name="Zhang J."/>
            <person name="Li Y."/>
            <person name="Jiang C."/>
            <person name="Sun L."/>
            <person name="Wang R."/>
            <person name="Zhang Y."/>
            <person name="Zhou T."/>
            <person name="Zeng Q."/>
            <person name="Fu Q."/>
            <person name="Gao S."/>
            <person name="Li N."/>
            <person name="Koren S."/>
            <person name="Jiang Y."/>
            <person name="Zimin A."/>
            <person name="Xu P."/>
            <person name="Phillippy A.M."/>
            <person name="Geng X."/>
            <person name="Song L."/>
            <person name="Sun F."/>
            <person name="Li C."/>
            <person name="Wang X."/>
            <person name="Chen A."/>
            <person name="Jin Y."/>
            <person name="Yuan Z."/>
            <person name="Yang Y."/>
            <person name="Tan S."/>
            <person name="Peatman E."/>
            <person name="Lu J."/>
            <person name="Qin Z."/>
            <person name="Dunham R."/>
            <person name="Li Z."/>
            <person name="Sonstegard T."/>
            <person name="Feng J."/>
            <person name="Danzmann R.G."/>
            <person name="Schroeder S."/>
            <person name="Scheffler B."/>
            <person name="Duke M.V."/>
            <person name="Ballard L."/>
            <person name="Kucuktas H."/>
            <person name="Kaltenboeck L."/>
            <person name="Liu H."/>
            <person name="Armbruster J."/>
            <person name="Xie Y."/>
            <person name="Kirby M.L."/>
            <person name="Tian Y."/>
            <person name="Flanagan M.E."/>
            <person name="Mu W."/>
            <person name="Waldbieser G.C."/>
        </authorList>
    </citation>
    <scope>NUCLEOTIDE SEQUENCE [LARGE SCALE GENOMIC DNA]</scope>
    <source>
        <strain evidence="6">SDA103</strain>
    </source>
</reference>
<sequence length="385" mass="43554">MLNGTPACIQCVKLSQMIPLLLFSLLVSLLHGLDVESTLLTKLHHSNGKEHNGVQESQHEKVVMVSGDGVVHSPGFPHTYPRSTVIVWRLVAANENARIQLTFDPRFGLEDPEDDVCKYDYVEVEEPDGGMVLGRWCGSQSAPGPQTSKGNQIRIRFVSDEYFPSEPGFSVHYSVLQQKPAVPAVMPVAVHSVEALSDAMSEFGTVEEVLKYLEPDRWQLDLEELYKPTWHVLGKSFFHQKKTRGPDAEIPSRSRLAEVADGRGAGASRGVQLRVQERLNEELDGGNIYWMDFVFTTVFKLIKREMNMVYGDLAPVLVISQNVRWSGPVEILDGMMDHLTLKQNGQKKKKRFVFFFFKTISASDYAPEKDVSIFHAVFFFFFFFF</sequence>
<dbReference type="FunFam" id="2.60.120.290:FF:000017">
    <property type="entry name" value="Platelet derived growth factor C"/>
    <property type="match status" value="1"/>
</dbReference>
<dbReference type="PANTHER" id="PTHR24251">
    <property type="entry name" value="OVOCHYMASE-RELATED"/>
    <property type="match status" value="1"/>
</dbReference>
<evidence type="ECO:0000313" key="6">
    <source>
        <dbReference type="Proteomes" id="UP000221080"/>
    </source>
</evidence>
<evidence type="ECO:0000256" key="3">
    <source>
        <dbReference type="PROSITE-ProRule" id="PRU00059"/>
    </source>
</evidence>
<dbReference type="STRING" id="7998.ENSIPUP00000004784"/>
<feature type="domain" description="CUB" evidence="5">
    <location>
        <begin position="59"/>
        <end position="176"/>
    </location>
</feature>
<reference evidence="7" key="2">
    <citation type="submission" date="2025-08" db="UniProtKB">
        <authorList>
            <consortium name="RefSeq"/>
        </authorList>
    </citation>
    <scope>IDENTIFICATION</scope>
    <source>
        <tissue evidence="7">Blood</tissue>
    </source>
</reference>
<protein>
    <submittedName>
        <fullName evidence="7">Platelet-derived growth factor C isoform X1</fullName>
    </submittedName>
</protein>
<keyword evidence="2" id="KW-1015">Disulfide bond</keyword>
<keyword evidence="6" id="KW-1185">Reference proteome</keyword>
<dbReference type="Pfam" id="PF00431">
    <property type="entry name" value="CUB"/>
    <property type="match status" value="1"/>
</dbReference>
<dbReference type="CDD" id="cd00041">
    <property type="entry name" value="CUB"/>
    <property type="match status" value="1"/>
</dbReference>
<proteinExistence type="predicted"/>
<dbReference type="KEGG" id="ipu:108269254"/>
<name>A0A2D0RJ07_ICTPU</name>
<keyword evidence="1" id="KW-0677">Repeat</keyword>
<dbReference type="RefSeq" id="XP_017330503.2">
    <property type="nucleotide sequence ID" value="XM_017475014.3"/>
</dbReference>
<evidence type="ECO:0000256" key="1">
    <source>
        <dbReference type="ARBA" id="ARBA00022737"/>
    </source>
</evidence>
<dbReference type="GeneID" id="108269254"/>
<evidence type="ECO:0000256" key="4">
    <source>
        <dbReference type="SAM" id="SignalP"/>
    </source>
</evidence>
<accession>A0A2D0RJ07</accession>
<comment type="caution">
    <text evidence="3">Lacks conserved residue(s) required for the propagation of feature annotation.</text>
</comment>
<dbReference type="InterPro" id="IPR000859">
    <property type="entry name" value="CUB_dom"/>
</dbReference>
<feature type="signal peptide" evidence="4">
    <location>
        <begin position="1"/>
        <end position="32"/>
    </location>
</feature>
<dbReference type="SMART" id="SM00042">
    <property type="entry name" value="CUB"/>
    <property type="match status" value="1"/>
</dbReference>
<dbReference type="OrthoDB" id="8641091at2759"/>
<keyword evidence="4" id="KW-0732">Signal</keyword>
<feature type="chain" id="PRO_5039938665" evidence="4">
    <location>
        <begin position="33"/>
        <end position="385"/>
    </location>
</feature>
<dbReference type="Proteomes" id="UP000221080">
    <property type="component" value="Chromosome 8"/>
</dbReference>